<feature type="binding site" evidence="4">
    <location>
        <begin position="61"/>
        <end position="62"/>
    </location>
    <ligand>
        <name>phosphate</name>
        <dbReference type="ChEBI" id="CHEBI:43474"/>
    </ligand>
</feature>
<keyword evidence="4" id="KW-0963">Cytoplasm</keyword>
<dbReference type="InterPro" id="IPR035994">
    <property type="entry name" value="Nucleoside_phosphorylase_sf"/>
</dbReference>
<proteinExistence type="inferred from homology"/>
<feature type="binding site" evidence="4">
    <location>
        <position position="18"/>
    </location>
    <ligand>
        <name>phosphate</name>
        <dbReference type="ChEBI" id="CHEBI:43474"/>
    </ligand>
</feature>
<sequence>MSMMELPTDVKIAVIGGSGLYELDGLTLLGQVNPSTPWGHPSDAITIATTPNGTKIAFLARHGRGHYLTPTEVPVRANIASLKRIGVEAILALSAVGSLREEIKPCDFVLPSEIIDRTKGIRDSTYFEHGLVAHVGFADPFDKELSNIVVAAAKTSIPDVKIHVDKTLICMEGPAFSTRAESHMYRSWGGDLINMSAIPEAKLAREAEIAYQMVCMSTDYDCWKEDEEAVTVEAVMKRMTTNSANAKKLLLAAIPILEEAINTSAIKSVSRLKGSMKFAVMTAPAKRSPEAVEKLNYILPGYY</sequence>
<dbReference type="GO" id="GO:0006166">
    <property type="term" value="P:purine ribonucleoside salvage"/>
    <property type="evidence" value="ECO:0007669"/>
    <property type="project" value="UniProtKB-KW"/>
</dbReference>
<comment type="pathway">
    <text evidence="4">Amino-acid biosynthesis; L-methionine biosynthesis via salvage pathway; S-methyl-5-thio-alpha-D-ribose 1-phosphate from S-methyl-5'-thioadenosine (phosphorylase route): step 1/1.</text>
</comment>
<organism evidence="6 7">
    <name type="scientific">Synchytrium microbalum</name>
    <dbReference type="NCBI Taxonomy" id="1806994"/>
    <lineage>
        <taxon>Eukaryota</taxon>
        <taxon>Fungi</taxon>
        <taxon>Fungi incertae sedis</taxon>
        <taxon>Chytridiomycota</taxon>
        <taxon>Chytridiomycota incertae sedis</taxon>
        <taxon>Chytridiomycetes</taxon>
        <taxon>Synchytriales</taxon>
        <taxon>Synchytriaceae</taxon>
        <taxon>Synchytrium</taxon>
    </lineage>
</organism>
<dbReference type="GO" id="GO:0005634">
    <property type="term" value="C:nucleus"/>
    <property type="evidence" value="ECO:0007669"/>
    <property type="project" value="UniProtKB-SubCell"/>
</dbReference>
<dbReference type="Gene3D" id="3.40.50.1580">
    <property type="entry name" value="Nucleoside phosphorylase domain"/>
    <property type="match status" value="1"/>
</dbReference>
<comment type="subcellular location">
    <subcellularLocation>
        <location evidence="4">Cytoplasm</location>
    </subcellularLocation>
    <subcellularLocation>
        <location evidence="4">Nucleus</location>
    </subcellularLocation>
</comment>
<keyword evidence="1 4" id="KW-0328">Glycosyltransferase</keyword>
<evidence type="ECO:0000256" key="1">
    <source>
        <dbReference type="ARBA" id="ARBA00022676"/>
    </source>
</evidence>
<dbReference type="CDD" id="cd09010">
    <property type="entry name" value="MTAP_SsMTAPII_like_MTIP"/>
    <property type="match status" value="1"/>
</dbReference>
<keyword evidence="4" id="KW-0539">Nucleus</keyword>
<dbReference type="GeneID" id="42006297"/>
<dbReference type="Proteomes" id="UP000319731">
    <property type="component" value="Unassembled WGS sequence"/>
</dbReference>
<gene>
    <name evidence="6" type="ORF">SmJEL517_g05072</name>
</gene>
<evidence type="ECO:0000256" key="4">
    <source>
        <dbReference type="HAMAP-Rule" id="MF_03155"/>
    </source>
</evidence>
<dbReference type="InterPro" id="IPR000845">
    <property type="entry name" value="Nucleoside_phosphorylase_d"/>
</dbReference>
<name>A0A507BXS0_9FUNG</name>
<dbReference type="EC" id="2.4.2.28" evidence="4"/>
<accession>A0A507BXS0</accession>
<evidence type="ECO:0000313" key="7">
    <source>
        <dbReference type="Proteomes" id="UP000319731"/>
    </source>
</evidence>
<dbReference type="SUPFAM" id="SSF53167">
    <property type="entry name" value="Purine and uridine phosphorylases"/>
    <property type="match status" value="1"/>
</dbReference>
<dbReference type="NCBIfam" id="TIGR01694">
    <property type="entry name" value="MTAP"/>
    <property type="match status" value="1"/>
</dbReference>
<dbReference type="FunFam" id="3.40.50.1580:FF:000008">
    <property type="entry name" value="S-methyl-5'-thioadenosine phosphorylase"/>
    <property type="match status" value="1"/>
</dbReference>
<feature type="domain" description="Nucleoside phosphorylase" evidence="5">
    <location>
        <begin position="11"/>
        <end position="254"/>
    </location>
</feature>
<comment type="caution">
    <text evidence="6">The sequence shown here is derived from an EMBL/GenBank/DDBJ whole genome shotgun (WGS) entry which is preliminary data.</text>
</comment>
<reference evidence="6 7" key="1">
    <citation type="journal article" date="2019" name="Sci. Rep.">
        <title>Comparative genomics of chytrid fungi reveal insights into the obligate biotrophic and pathogenic lifestyle of Synchytrium endobioticum.</title>
        <authorList>
            <person name="van de Vossenberg B.T.L.H."/>
            <person name="Warris S."/>
            <person name="Nguyen H.D.T."/>
            <person name="van Gent-Pelzer M.P.E."/>
            <person name="Joly D.L."/>
            <person name="van de Geest H.C."/>
            <person name="Bonants P.J.M."/>
            <person name="Smith D.S."/>
            <person name="Levesque C.A."/>
            <person name="van der Lee T.A.J."/>
        </authorList>
    </citation>
    <scope>NUCLEOTIDE SEQUENCE [LARGE SCALE GENOMIC DNA]</scope>
    <source>
        <strain evidence="6 7">JEL517</strain>
    </source>
</reference>
<feature type="binding site" evidence="4">
    <location>
        <begin position="94"/>
        <end position="95"/>
    </location>
    <ligand>
        <name>phosphate</name>
        <dbReference type="ChEBI" id="CHEBI:43474"/>
    </ligand>
</feature>
<evidence type="ECO:0000259" key="5">
    <source>
        <dbReference type="Pfam" id="PF01048"/>
    </source>
</evidence>
<comment type="catalytic activity">
    <reaction evidence="4">
        <text>S-methyl-5'-thioadenosine + phosphate = 5-(methylsulfanyl)-alpha-D-ribose 1-phosphate + adenine</text>
        <dbReference type="Rhea" id="RHEA:11852"/>
        <dbReference type="ChEBI" id="CHEBI:16708"/>
        <dbReference type="ChEBI" id="CHEBI:17509"/>
        <dbReference type="ChEBI" id="CHEBI:43474"/>
        <dbReference type="ChEBI" id="CHEBI:58533"/>
        <dbReference type="EC" id="2.4.2.28"/>
    </reaction>
</comment>
<dbReference type="EMBL" id="QEAO01000041">
    <property type="protein sequence ID" value="TPX31649.1"/>
    <property type="molecule type" value="Genomic_DNA"/>
</dbReference>
<dbReference type="OrthoDB" id="431409at2759"/>
<dbReference type="AlphaFoldDB" id="A0A507BXS0"/>
<comment type="function">
    <text evidence="4">Catalyzes the reversible phosphorylation of S-methyl-5'-thioadenosine (MTA) to adenine and 5-methylthioribose-1-phosphate. Involved in the breakdown of MTA, a major by-product of polyamine biosynthesis. Responsible for the first step in the methionine salvage pathway after MTA has been generated from S-adenosylmethionine. Has broad substrate specificity with 6-aminopurine nucleosides as preferred substrates.</text>
</comment>
<dbReference type="GO" id="GO:0005829">
    <property type="term" value="C:cytosol"/>
    <property type="evidence" value="ECO:0007669"/>
    <property type="project" value="TreeGrafter"/>
</dbReference>
<protein>
    <recommendedName>
        <fullName evidence="4">S-methyl-5'-thioadenosine phosphorylase</fullName>
        <ecNumber evidence="4">2.4.2.28</ecNumber>
    </recommendedName>
    <alternativeName>
        <fullName evidence="4">5'-methylthioadenosine phosphorylase</fullName>
        <shortName evidence="4">MTA phosphorylase</shortName>
        <shortName evidence="4">MTAP</shortName>
        <shortName evidence="4">MTAPase</shortName>
    </alternativeName>
</protein>
<feature type="binding site" evidence="4">
    <location>
        <begin position="219"/>
        <end position="221"/>
    </location>
    <ligand>
        <name>substrate</name>
    </ligand>
</feature>
<dbReference type="GO" id="GO:0017061">
    <property type="term" value="F:S-methyl-5-thioadenosine phosphorylase activity"/>
    <property type="evidence" value="ECO:0007669"/>
    <property type="project" value="UniProtKB-UniRule"/>
</dbReference>
<dbReference type="STRING" id="1806994.A0A507BXS0"/>
<dbReference type="RefSeq" id="XP_031023023.1">
    <property type="nucleotide sequence ID" value="XM_031171000.1"/>
</dbReference>
<comment type="subunit">
    <text evidence="4">Homotrimer.</text>
</comment>
<dbReference type="GO" id="GO:0019509">
    <property type="term" value="P:L-methionine salvage from methylthioadenosine"/>
    <property type="evidence" value="ECO:0007669"/>
    <property type="project" value="UniProtKB-UniRule"/>
</dbReference>
<evidence type="ECO:0000256" key="3">
    <source>
        <dbReference type="ARBA" id="ARBA00022726"/>
    </source>
</evidence>
<dbReference type="UniPathway" id="UPA00904">
    <property type="reaction ID" value="UER00873"/>
</dbReference>
<dbReference type="InterPro" id="IPR010044">
    <property type="entry name" value="MTAP"/>
</dbReference>
<keyword evidence="7" id="KW-1185">Reference proteome</keyword>
<comment type="similarity">
    <text evidence="4">Belongs to the PNP/MTAP phosphorylase family. MTAP subfamily.</text>
</comment>
<evidence type="ECO:0000313" key="6">
    <source>
        <dbReference type="EMBL" id="TPX31649.1"/>
    </source>
</evidence>
<dbReference type="PANTHER" id="PTHR42679">
    <property type="entry name" value="S-METHYL-5'-THIOADENOSINE PHOSPHORYLASE"/>
    <property type="match status" value="1"/>
</dbReference>
<keyword evidence="2 4" id="KW-0808">Transferase</keyword>
<dbReference type="PANTHER" id="PTHR42679:SF2">
    <property type="entry name" value="S-METHYL-5'-THIOADENOSINE PHOSPHORYLASE"/>
    <property type="match status" value="1"/>
</dbReference>
<feature type="site" description="Important for substrate specificity" evidence="4">
    <location>
        <position position="177"/>
    </location>
</feature>
<feature type="binding site" evidence="4">
    <location>
        <position position="195"/>
    </location>
    <ligand>
        <name>substrate</name>
    </ligand>
</feature>
<feature type="site" description="Important for substrate specificity" evidence="4">
    <location>
        <position position="232"/>
    </location>
</feature>
<dbReference type="Pfam" id="PF01048">
    <property type="entry name" value="PNP_UDP_1"/>
    <property type="match status" value="1"/>
</dbReference>
<keyword evidence="3 4" id="KW-0660">Purine salvage</keyword>
<feature type="binding site" evidence="4">
    <location>
        <position position="196"/>
    </location>
    <ligand>
        <name>phosphate</name>
        <dbReference type="ChEBI" id="CHEBI:43474"/>
    </ligand>
</feature>
<dbReference type="HAMAP" id="MF_01963">
    <property type="entry name" value="MTAP"/>
    <property type="match status" value="1"/>
</dbReference>
<evidence type="ECO:0000256" key="2">
    <source>
        <dbReference type="ARBA" id="ARBA00022679"/>
    </source>
</evidence>